<evidence type="ECO:0000256" key="4">
    <source>
        <dbReference type="ARBA" id="ARBA00022679"/>
    </source>
</evidence>
<dbReference type="RefSeq" id="WP_085465961.1">
    <property type="nucleotide sequence ID" value="NZ_FXBL01000004.1"/>
</dbReference>
<dbReference type="Gene3D" id="1.10.1660.10">
    <property type="match status" value="1"/>
</dbReference>
<gene>
    <name evidence="6" type="ORF">SAMN02982922_4249</name>
</gene>
<dbReference type="InterPro" id="IPR016143">
    <property type="entry name" value="Citrate_synth-like_sm_a-sub"/>
</dbReference>
<evidence type="ECO:0000256" key="3">
    <source>
        <dbReference type="ARBA" id="ARBA00012972"/>
    </source>
</evidence>
<dbReference type="GO" id="GO:0005975">
    <property type="term" value="P:carbohydrate metabolic process"/>
    <property type="evidence" value="ECO:0007669"/>
    <property type="project" value="TreeGrafter"/>
</dbReference>
<dbReference type="InterPro" id="IPR016142">
    <property type="entry name" value="Citrate_synth-like_lrg_a-sub"/>
</dbReference>
<dbReference type="SUPFAM" id="SSF48256">
    <property type="entry name" value="Citrate synthase"/>
    <property type="match status" value="1"/>
</dbReference>
<dbReference type="UniPathway" id="UPA00223">
    <property type="reaction ID" value="UER00717"/>
</dbReference>
<dbReference type="PANTHER" id="PTHR11739:SF4">
    <property type="entry name" value="CITRATE SYNTHASE, PEROXISOMAL"/>
    <property type="match status" value="1"/>
</dbReference>
<dbReference type="Pfam" id="PF00285">
    <property type="entry name" value="Citrate_synt"/>
    <property type="match status" value="1"/>
</dbReference>
<proteinExistence type="inferred from homology"/>
<feature type="domain" description="Helix-turn-helix" evidence="5">
    <location>
        <begin position="9"/>
        <end position="61"/>
    </location>
</feature>
<evidence type="ECO:0000313" key="6">
    <source>
        <dbReference type="EMBL" id="SMH50713.1"/>
    </source>
</evidence>
<dbReference type="GO" id="GO:0036440">
    <property type="term" value="F:citrate synthase activity"/>
    <property type="evidence" value="ECO:0007669"/>
    <property type="project" value="UniProtKB-EC"/>
</dbReference>
<evidence type="ECO:0000256" key="2">
    <source>
        <dbReference type="ARBA" id="ARBA00010566"/>
    </source>
</evidence>
<evidence type="ECO:0000256" key="1">
    <source>
        <dbReference type="ARBA" id="ARBA00004751"/>
    </source>
</evidence>
<protein>
    <recommendedName>
        <fullName evidence="3">citrate synthase (unknown stereospecificity)</fullName>
        <ecNumber evidence="3">2.3.3.16</ecNumber>
    </recommendedName>
</protein>
<keyword evidence="4" id="KW-0808">Transferase</keyword>
<dbReference type="AlphaFoldDB" id="A0A1X7PGR3"/>
<comment type="similarity">
    <text evidence="2">Belongs to the citrate synthase family.</text>
</comment>
<dbReference type="GO" id="GO:0006099">
    <property type="term" value="P:tricarboxylic acid cycle"/>
    <property type="evidence" value="ECO:0007669"/>
    <property type="project" value="UniProtKB-UniPathway"/>
</dbReference>
<dbReference type="InterPro" id="IPR002020">
    <property type="entry name" value="Citrate_synthase"/>
</dbReference>
<dbReference type="Proteomes" id="UP000193083">
    <property type="component" value="Unassembled WGS sequence"/>
</dbReference>
<name>A0A1X7PGR3_9HYPH</name>
<dbReference type="GO" id="GO:0005829">
    <property type="term" value="C:cytosol"/>
    <property type="evidence" value="ECO:0007669"/>
    <property type="project" value="TreeGrafter"/>
</dbReference>
<evidence type="ECO:0000313" key="7">
    <source>
        <dbReference type="Proteomes" id="UP000193083"/>
    </source>
</evidence>
<dbReference type="PANTHER" id="PTHR11739">
    <property type="entry name" value="CITRATE SYNTHASE"/>
    <property type="match status" value="1"/>
</dbReference>
<dbReference type="Pfam" id="PF12728">
    <property type="entry name" value="HTH_17"/>
    <property type="match status" value="1"/>
</dbReference>
<dbReference type="OrthoDB" id="9786046at2"/>
<dbReference type="Gene3D" id="1.10.580.10">
    <property type="entry name" value="Citrate Synthase, domain 1"/>
    <property type="match status" value="1"/>
</dbReference>
<accession>A0A1X7PGR3</accession>
<dbReference type="Gene3D" id="1.10.230.10">
    <property type="entry name" value="Cytochrome P450-Terp, domain 2"/>
    <property type="match status" value="1"/>
</dbReference>
<dbReference type="SUPFAM" id="SSF46955">
    <property type="entry name" value="Putative DNA-binding domain"/>
    <property type="match status" value="1"/>
</dbReference>
<dbReference type="InterPro" id="IPR036969">
    <property type="entry name" value="Citrate_synthase_sf"/>
</dbReference>
<dbReference type="EMBL" id="FXBL01000004">
    <property type="protein sequence ID" value="SMH50713.1"/>
    <property type="molecule type" value="Genomic_DNA"/>
</dbReference>
<organism evidence="6 7">
    <name type="scientific">Mesorhizobium australicum</name>
    <dbReference type="NCBI Taxonomy" id="536018"/>
    <lineage>
        <taxon>Bacteria</taxon>
        <taxon>Pseudomonadati</taxon>
        <taxon>Pseudomonadota</taxon>
        <taxon>Alphaproteobacteria</taxon>
        <taxon>Hyphomicrobiales</taxon>
        <taxon>Phyllobacteriaceae</taxon>
        <taxon>Mesorhizobium</taxon>
    </lineage>
</organism>
<dbReference type="InterPro" id="IPR009061">
    <property type="entry name" value="DNA-bd_dom_put_sf"/>
</dbReference>
<dbReference type="CDD" id="cd06102">
    <property type="entry name" value="citrate_synt_like_2"/>
    <property type="match status" value="1"/>
</dbReference>
<keyword evidence="7" id="KW-1185">Reference proteome</keyword>
<sequence>MKAISAPAFLTAREAAAELSVSLATLYAYVSRGLVRSEPVGDGRARRYRADDIRALRQRRRASGAVQPSAEAAIPVLDTTVSTITEAGPIYRGVPVVALAEAATVEQAATLLWDVRRADPFEPANIPVVDAPMQAIFEAARDAKPLPRAIAVLALASDADPRAHNRSAEGRAAAGARVMRLVTAAVLGAAPSPLPIHRQVAQAWAKDHPAAEDLLRRALVLLADHELNASTWTARCAASTGLNLYDAAIAGLAALKGPRHGGAGPLAARMVAELGDGDIAAAIADRVALGEPIPGFGHTVYVDGDPRADVLLRALAAAGADPRLAVELPRLVTEATGLYANIDYALAVLMRTLNLPVGHETALFAIARASGWMAHAIEQLQSGLLIRPRARYVGPEAGRTNNI</sequence>
<comment type="pathway">
    <text evidence="1">Carbohydrate metabolism; tricarboxylic acid cycle; isocitrate from oxaloacetate: step 1/2.</text>
</comment>
<reference evidence="6 7" key="1">
    <citation type="submission" date="2017-04" db="EMBL/GenBank/DDBJ databases">
        <authorList>
            <person name="Afonso C.L."/>
            <person name="Miller P.J."/>
            <person name="Scott M.A."/>
            <person name="Spackman E."/>
            <person name="Goraichik I."/>
            <person name="Dimitrov K.M."/>
            <person name="Suarez D.L."/>
            <person name="Swayne D.E."/>
        </authorList>
    </citation>
    <scope>NUCLEOTIDE SEQUENCE [LARGE SCALE GENOMIC DNA]</scope>
    <source>
        <strain evidence="6 7">B5P</strain>
    </source>
</reference>
<dbReference type="EC" id="2.3.3.16" evidence="3"/>
<dbReference type="InterPro" id="IPR041657">
    <property type="entry name" value="HTH_17"/>
</dbReference>
<evidence type="ECO:0000259" key="5">
    <source>
        <dbReference type="Pfam" id="PF12728"/>
    </source>
</evidence>